<proteinExistence type="predicted"/>
<evidence type="ECO:0000313" key="2">
    <source>
        <dbReference type="Proteomes" id="UP000622547"/>
    </source>
</evidence>
<evidence type="ECO:0008006" key="3">
    <source>
        <dbReference type="Google" id="ProtNLM"/>
    </source>
</evidence>
<protein>
    <recommendedName>
        <fullName evidence="3">DUF1877 family protein</fullName>
    </recommendedName>
</protein>
<name>A0A8J3U2C2_9ACTN</name>
<keyword evidence="2" id="KW-1185">Reference proteome</keyword>
<sequence>MPQAVLMTCRHSVHELDRLCSFKLAPTSDHLDLDWAPAGLIQIAELSGMDPHPVAALRRALRGDSEVSPAYRDHPNTIWEHPVTALDADTVGGVAAVLGSLPDAASVLVPPAGHAAWNAFDKAPQGLDDPRGYLILHLTALLEFYDQAARRRWAVVMWWD</sequence>
<evidence type="ECO:0000313" key="1">
    <source>
        <dbReference type="EMBL" id="GII37059.1"/>
    </source>
</evidence>
<organism evidence="1 2">
    <name type="scientific">Planotetraspora phitsanulokensis</name>
    <dbReference type="NCBI Taxonomy" id="575192"/>
    <lineage>
        <taxon>Bacteria</taxon>
        <taxon>Bacillati</taxon>
        <taxon>Actinomycetota</taxon>
        <taxon>Actinomycetes</taxon>
        <taxon>Streptosporangiales</taxon>
        <taxon>Streptosporangiaceae</taxon>
        <taxon>Planotetraspora</taxon>
    </lineage>
</organism>
<dbReference type="EMBL" id="BOOP01000008">
    <property type="protein sequence ID" value="GII37059.1"/>
    <property type="molecule type" value="Genomic_DNA"/>
</dbReference>
<dbReference type="AlphaFoldDB" id="A0A8J3U2C2"/>
<dbReference type="Proteomes" id="UP000622547">
    <property type="component" value="Unassembled WGS sequence"/>
</dbReference>
<accession>A0A8J3U2C2</accession>
<gene>
    <name evidence="1" type="ORF">Pph01_20620</name>
</gene>
<comment type="caution">
    <text evidence="1">The sequence shown here is derived from an EMBL/GenBank/DDBJ whole genome shotgun (WGS) entry which is preliminary data.</text>
</comment>
<reference evidence="1 2" key="1">
    <citation type="submission" date="2021-01" db="EMBL/GenBank/DDBJ databases">
        <title>Whole genome shotgun sequence of Planotetraspora phitsanulokensis NBRC 104273.</title>
        <authorList>
            <person name="Komaki H."/>
            <person name="Tamura T."/>
        </authorList>
    </citation>
    <scope>NUCLEOTIDE SEQUENCE [LARGE SCALE GENOMIC DNA]</scope>
    <source>
        <strain evidence="1 2">NBRC 104273</strain>
    </source>
</reference>